<evidence type="ECO:0000313" key="5">
    <source>
        <dbReference type="Proteomes" id="UP001433268"/>
    </source>
</evidence>
<sequence length="65" mass="7134">MISTEKITLGRELDDYGLNSLISVGLRSWIKRECGVDLALSVIVETESLRALVGGDSCRDVEVDH</sequence>
<accession>A0ABR1W7B9</accession>
<dbReference type="Pfam" id="PF00550">
    <property type="entry name" value="PP-binding"/>
    <property type="match status" value="1"/>
</dbReference>
<organism evidence="4 5">
    <name type="scientific">Apiospora hydei</name>
    <dbReference type="NCBI Taxonomy" id="1337664"/>
    <lineage>
        <taxon>Eukaryota</taxon>
        <taxon>Fungi</taxon>
        <taxon>Dikarya</taxon>
        <taxon>Ascomycota</taxon>
        <taxon>Pezizomycotina</taxon>
        <taxon>Sordariomycetes</taxon>
        <taxon>Xylariomycetidae</taxon>
        <taxon>Amphisphaeriales</taxon>
        <taxon>Apiosporaceae</taxon>
        <taxon>Apiospora</taxon>
    </lineage>
</organism>
<dbReference type="InterPro" id="IPR009081">
    <property type="entry name" value="PP-bd_ACP"/>
</dbReference>
<keyword evidence="5" id="KW-1185">Reference proteome</keyword>
<evidence type="ECO:0000256" key="1">
    <source>
        <dbReference type="ARBA" id="ARBA00022450"/>
    </source>
</evidence>
<protein>
    <submittedName>
        <fullName evidence="4">Polyketide synthase</fullName>
    </submittedName>
</protein>
<dbReference type="Proteomes" id="UP001433268">
    <property type="component" value="Unassembled WGS sequence"/>
</dbReference>
<dbReference type="Gene3D" id="1.10.1200.10">
    <property type="entry name" value="ACP-like"/>
    <property type="match status" value="1"/>
</dbReference>
<dbReference type="PROSITE" id="PS00012">
    <property type="entry name" value="PHOSPHOPANTETHEINE"/>
    <property type="match status" value="1"/>
</dbReference>
<feature type="domain" description="Carrier" evidence="3">
    <location>
        <begin position="1"/>
        <end position="60"/>
    </location>
</feature>
<name>A0ABR1W7B9_9PEZI</name>
<reference evidence="4 5" key="1">
    <citation type="submission" date="2023-01" db="EMBL/GenBank/DDBJ databases">
        <title>Analysis of 21 Apiospora genomes using comparative genomics revels a genus with tremendous synthesis potential of carbohydrate active enzymes and secondary metabolites.</title>
        <authorList>
            <person name="Sorensen T."/>
        </authorList>
    </citation>
    <scope>NUCLEOTIDE SEQUENCE [LARGE SCALE GENOMIC DNA]</scope>
    <source>
        <strain evidence="4 5">CBS 114990</strain>
    </source>
</reference>
<evidence type="ECO:0000313" key="4">
    <source>
        <dbReference type="EMBL" id="KAK8079379.1"/>
    </source>
</evidence>
<keyword evidence="1" id="KW-0596">Phosphopantetheine</keyword>
<proteinExistence type="predicted"/>
<evidence type="ECO:0000259" key="3">
    <source>
        <dbReference type="PROSITE" id="PS50075"/>
    </source>
</evidence>
<dbReference type="InterPro" id="IPR006162">
    <property type="entry name" value="Ppantetheine_attach_site"/>
</dbReference>
<keyword evidence="2" id="KW-0597">Phosphoprotein</keyword>
<dbReference type="RefSeq" id="XP_066666854.1">
    <property type="nucleotide sequence ID" value="XM_066811512.1"/>
</dbReference>
<gene>
    <name evidence="4" type="ORF">PG997_007197</name>
</gene>
<dbReference type="SUPFAM" id="SSF47336">
    <property type="entry name" value="ACP-like"/>
    <property type="match status" value="1"/>
</dbReference>
<dbReference type="GeneID" id="92044572"/>
<dbReference type="PROSITE" id="PS50075">
    <property type="entry name" value="CARRIER"/>
    <property type="match status" value="1"/>
</dbReference>
<dbReference type="InterPro" id="IPR036736">
    <property type="entry name" value="ACP-like_sf"/>
</dbReference>
<dbReference type="EMBL" id="JAQQWN010000006">
    <property type="protein sequence ID" value="KAK8079379.1"/>
    <property type="molecule type" value="Genomic_DNA"/>
</dbReference>
<evidence type="ECO:0000256" key="2">
    <source>
        <dbReference type="ARBA" id="ARBA00022553"/>
    </source>
</evidence>
<comment type="caution">
    <text evidence="4">The sequence shown here is derived from an EMBL/GenBank/DDBJ whole genome shotgun (WGS) entry which is preliminary data.</text>
</comment>